<proteinExistence type="predicted"/>
<dbReference type="Proteomes" id="UP001239111">
    <property type="component" value="Chromosome 3"/>
</dbReference>
<dbReference type="EMBL" id="CM056743">
    <property type="protein sequence ID" value="KAJ8671719.1"/>
    <property type="molecule type" value="Genomic_DNA"/>
</dbReference>
<protein>
    <submittedName>
        <fullName evidence="1">Uncharacterized protein</fullName>
    </submittedName>
</protein>
<name>A0ACC2NN29_9HYME</name>
<reference evidence="1" key="1">
    <citation type="submission" date="2023-04" db="EMBL/GenBank/DDBJ databases">
        <title>A chromosome-level genome assembly of the parasitoid wasp Eretmocerus hayati.</title>
        <authorList>
            <person name="Zhong Y."/>
            <person name="Liu S."/>
            <person name="Liu Y."/>
        </authorList>
    </citation>
    <scope>NUCLEOTIDE SEQUENCE</scope>
    <source>
        <strain evidence="1">ZJU_SS_LIU_2023</strain>
    </source>
</reference>
<organism evidence="1 2">
    <name type="scientific">Eretmocerus hayati</name>
    <dbReference type="NCBI Taxonomy" id="131215"/>
    <lineage>
        <taxon>Eukaryota</taxon>
        <taxon>Metazoa</taxon>
        <taxon>Ecdysozoa</taxon>
        <taxon>Arthropoda</taxon>
        <taxon>Hexapoda</taxon>
        <taxon>Insecta</taxon>
        <taxon>Pterygota</taxon>
        <taxon>Neoptera</taxon>
        <taxon>Endopterygota</taxon>
        <taxon>Hymenoptera</taxon>
        <taxon>Apocrita</taxon>
        <taxon>Proctotrupomorpha</taxon>
        <taxon>Chalcidoidea</taxon>
        <taxon>Aphelinidae</taxon>
        <taxon>Aphelininae</taxon>
        <taxon>Eretmocerus</taxon>
    </lineage>
</organism>
<gene>
    <name evidence="1" type="ORF">QAD02_002978</name>
</gene>
<evidence type="ECO:0000313" key="2">
    <source>
        <dbReference type="Proteomes" id="UP001239111"/>
    </source>
</evidence>
<accession>A0ACC2NN29</accession>
<sequence>MREDACERADEIAEGVIAAMRSLGQSDYRLVLKHETKEVIKHMNIGLEQGIDESFIEWYGDLNDDYLGRKIAVAIAKNPLELQDERQAILNDCTQIAVDSFMEGSLMEVPCEAGPSMAIDGEPIEAPKFSESQMISSRRQPDQKFQNPNCINSVIDVTHDEKRDGKQSNSVLPIKHEMGPLLRSDSDRSEGRVHEISNDVNVVAEHNSESAVPQSNKFNLQESDSAQFRTNLETSMNVLERPRRNRISNFDKICFCGLKMFDTSILAKKKYKK</sequence>
<keyword evidence="2" id="KW-1185">Reference proteome</keyword>
<comment type="caution">
    <text evidence="1">The sequence shown here is derived from an EMBL/GenBank/DDBJ whole genome shotgun (WGS) entry which is preliminary data.</text>
</comment>
<evidence type="ECO:0000313" key="1">
    <source>
        <dbReference type="EMBL" id="KAJ8671719.1"/>
    </source>
</evidence>